<dbReference type="GO" id="GO:0005886">
    <property type="term" value="C:plasma membrane"/>
    <property type="evidence" value="ECO:0007669"/>
    <property type="project" value="UniProtKB-SubCell"/>
</dbReference>
<feature type="transmembrane region" description="Helical" evidence="1">
    <location>
        <begin position="447"/>
        <end position="469"/>
    </location>
</feature>
<organism evidence="2 3">
    <name type="scientific">Luteimonas deserti</name>
    <dbReference type="NCBI Taxonomy" id="2752306"/>
    <lineage>
        <taxon>Bacteria</taxon>
        <taxon>Pseudomonadati</taxon>
        <taxon>Pseudomonadota</taxon>
        <taxon>Gammaproteobacteria</taxon>
        <taxon>Lysobacterales</taxon>
        <taxon>Lysobacteraceae</taxon>
        <taxon>Luteimonas</taxon>
    </lineage>
</organism>
<keyword evidence="3" id="KW-1185">Reference proteome</keyword>
<sequence length="475" mass="50901">MSTRHLLAIAGTQTRLHWRDRRLVWVSALVVLVMLTSLLTGHGRFSRLGLERSAAELEAARIWNDQGPTNPHGAAHFGRDVYAPVSPLAALDPGLTDQLGVSVRLEGHSQNPARDRPTESGAAASRFGGFSAAWALKVLAPLVIILAGFSTFAGERSRELLMQELAAGVPARTLMTGQLLALGGWALALVAVFTGAGLVLLARGNADMQDYLSAVSIGAGFLAYLLLFVGLTLAASAHFRTARGALVALLCFWAFSTLIAPRLVPALAEHRHPTPSAPAFEKAVTDEARNGISGHDPADQRLDAFREATLLRYGVSRVEDLPVNFAGLALEFGERNSTETYNRHYADLFDRYAGQARVQRVAAVLAPELAIAPLSMAFAGTDTDAHLAFLRQAEDYRYRLIQTLNADVARHLPQGDGPYLTDVGALTASLVFAPERRALGAIWRSQAVNAAILLAWALAALALASYAGARLGRPR</sequence>
<feature type="transmembrane region" description="Helical" evidence="1">
    <location>
        <begin position="23"/>
        <end position="42"/>
    </location>
</feature>
<protein>
    <submittedName>
        <fullName evidence="2">DUF3526 domain-containing protein</fullName>
    </submittedName>
</protein>
<evidence type="ECO:0000313" key="3">
    <source>
        <dbReference type="Proteomes" id="UP000589896"/>
    </source>
</evidence>
<dbReference type="PANTHER" id="PTHR43471:SF1">
    <property type="entry name" value="ABC TRANSPORTER PERMEASE PROTEIN NOSY-RELATED"/>
    <property type="match status" value="1"/>
</dbReference>
<accession>A0A7Z0QSQ0</accession>
<evidence type="ECO:0000313" key="2">
    <source>
        <dbReference type="EMBL" id="NYZ63226.1"/>
    </source>
</evidence>
<dbReference type="PANTHER" id="PTHR43471">
    <property type="entry name" value="ABC TRANSPORTER PERMEASE"/>
    <property type="match status" value="1"/>
</dbReference>
<proteinExistence type="predicted"/>
<dbReference type="Pfam" id="PF12040">
    <property type="entry name" value="DUF3526"/>
    <property type="match status" value="1"/>
</dbReference>
<evidence type="ECO:0000256" key="1">
    <source>
        <dbReference type="SAM" id="Phobius"/>
    </source>
</evidence>
<reference evidence="2 3" key="1">
    <citation type="submission" date="2020-07" db="EMBL/GenBank/DDBJ databases">
        <title>isolation of Luteimonas sp. SJ-16.</title>
        <authorList>
            <person name="Huang X.-X."/>
            <person name="Xu L."/>
            <person name="Sun J.-Q."/>
        </authorList>
    </citation>
    <scope>NUCLEOTIDE SEQUENCE [LARGE SCALE GENOMIC DNA]</scope>
    <source>
        <strain evidence="2 3">SJ-16</strain>
    </source>
</reference>
<feature type="transmembrane region" description="Helical" evidence="1">
    <location>
        <begin position="245"/>
        <end position="264"/>
    </location>
</feature>
<feature type="transmembrane region" description="Helical" evidence="1">
    <location>
        <begin position="134"/>
        <end position="153"/>
    </location>
</feature>
<keyword evidence="1" id="KW-0472">Membrane</keyword>
<dbReference type="Proteomes" id="UP000589896">
    <property type="component" value="Unassembled WGS sequence"/>
</dbReference>
<gene>
    <name evidence="2" type="ORF">H0E82_10685</name>
</gene>
<keyword evidence="1" id="KW-0812">Transmembrane</keyword>
<feature type="transmembrane region" description="Helical" evidence="1">
    <location>
        <begin position="179"/>
        <end position="202"/>
    </location>
</feature>
<dbReference type="GO" id="GO:0140359">
    <property type="term" value="F:ABC-type transporter activity"/>
    <property type="evidence" value="ECO:0007669"/>
    <property type="project" value="InterPro"/>
</dbReference>
<feature type="transmembrane region" description="Helical" evidence="1">
    <location>
        <begin position="214"/>
        <end position="239"/>
    </location>
</feature>
<comment type="caution">
    <text evidence="2">The sequence shown here is derived from an EMBL/GenBank/DDBJ whole genome shotgun (WGS) entry which is preliminary data.</text>
</comment>
<dbReference type="AlphaFoldDB" id="A0A7Z0QSQ0"/>
<dbReference type="RefSeq" id="WP_180545434.1">
    <property type="nucleotide sequence ID" value="NZ_JACCJZ010000017.1"/>
</dbReference>
<dbReference type="InterPro" id="IPR021913">
    <property type="entry name" value="DUF3526"/>
</dbReference>
<name>A0A7Z0QSQ0_9GAMM</name>
<dbReference type="EMBL" id="JACCJZ010000017">
    <property type="protein sequence ID" value="NYZ63226.1"/>
    <property type="molecule type" value="Genomic_DNA"/>
</dbReference>
<keyword evidence="1" id="KW-1133">Transmembrane helix</keyword>